<feature type="region of interest" description="Disordered" evidence="1">
    <location>
        <begin position="1"/>
        <end position="20"/>
    </location>
</feature>
<name>A0A5J5DED5_9PERO</name>
<evidence type="ECO:0000313" key="3">
    <source>
        <dbReference type="Proteomes" id="UP000327493"/>
    </source>
</evidence>
<dbReference type="Proteomes" id="UP000327493">
    <property type="component" value="Chromosome 6"/>
</dbReference>
<feature type="region of interest" description="Disordered" evidence="1">
    <location>
        <begin position="32"/>
        <end position="63"/>
    </location>
</feature>
<evidence type="ECO:0000313" key="2">
    <source>
        <dbReference type="EMBL" id="KAA8591675.1"/>
    </source>
</evidence>
<evidence type="ECO:0000256" key="1">
    <source>
        <dbReference type="SAM" id="MobiDB-lite"/>
    </source>
</evidence>
<sequence>MKRGGGGGRGGRGGGVGEAGWHRRRPIVYRFPVMPSKERRERREQKRAVDARLGDGEMEGEEEGTEKLGIIGKVYGEGGGKEPDRTEEQEIGQFTCDTRLVRRHFKPIIEIADLRVYLFGGVGMSHSRGLKAPLFHRYIGTGSVLNKKVLKQRDAKQTIDISVKKTEKPSDSFLEFPPKPNSFTERVIKGAHLTQ</sequence>
<gene>
    <name evidence="2" type="ORF">FQN60_017049</name>
</gene>
<feature type="compositionally biased region" description="Gly residues" evidence="1">
    <location>
        <begin position="1"/>
        <end position="18"/>
    </location>
</feature>
<dbReference type="EMBL" id="VOFY01000006">
    <property type="protein sequence ID" value="KAA8591675.1"/>
    <property type="molecule type" value="Genomic_DNA"/>
</dbReference>
<organism evidence="2 3">
    <name type="scientific">Etheostoma spectabile</name>
    <name type="common">orangethroat darter</name>
    <dbReference type="NCBI Taxonomy" id="54343"/>
    <lineage>
        <taxon>Eukaryota</taxon>
        <taxon>Metazoa</taxon>
        <taxon>Chordata</taxon>
        <taxon>Craniata</taxon>
        <taxon>Vertebrata</taxon>
        <taxon>Euteleostomi</taxon>
        <taxon>Actinopterygii</taxon>
        <taxon>Neopterygii</taxon>
        <taxon>Teleostei</taxon>
        <taxon>Neoteleostei</taxon>
        <taxon>Acanthomorphata</taxon>
        <taxon>Eupercaria</taxon>
        <taxon>Perciformes</taxon>
        <taxon>Percoidei</taxon>
        <taxon>Percidae</taxon>
        <taxon>Etheostomatinae</taxon>
        <taxon>Etheostoma</taxon>
    </lineage>
</organism>
<protein>
    <submittedName>
        <fullName evidence="2">Uncharacterized protein</fullName>
    </submittedName>
</protein>
<keyword evidence="3" id="KW-1185">Reference proteome</keyword>
<feature type="compositionally biased region" description="Basic and acidic residues" evidence="1">
    <location>
        <begin position="36"/>
        <end position="55"/>
    </location>
</feature>
<proteinExistence type="predicted"/>
<dbReference type="AlphaFoldDB" id="A0A5J5DED5"/>
<accession>A0A5J5DED5</accession>
<reference evidence="2 3" key="1">
    <citation type="submission" date="2019-08" db="EMBL/GenBank/DDBJ databases">
        <title>A chromosome-level genome assembly, high-density linkage maps, and genome scans reveal the genomic architecture of hybrid incompatibilities underlying speciation via character displacement in darters (Percidae: Etheostominae).</title>
        <authorList>
            <person name="Moran R.L."/>
            <person name="Catchen J.M."/>
            <person name="Fuller R.C."/>
        </authorList>
    </citation>
    <scope>NUCLEOTIDE SEQUENCE [LARGE SCALE GENOMIC DNA]</scope>
    <source>
        <strain evidence="2">EspeVRDwgs_2016</strain>
        <tissue evidence="2">Muscle</tissue>
    </source>
</reference>
<comment type="caution">
    <text evidence="2">The sequence shown here is derived from an EMBL/GenBank/DDBJ whole genome shotgun (WGS) entry which is preliminary data.</text>
</comment>